<evidence type="ECO:0000256" key="6">
    <source>
        <dbReference type="ARBA" id="ARBA00022840"/>
    </source>
</evidence>
<dbReference type="Gene3D" id="3.30.200.20">
    <property type="entry name" value="Phosphorylase Kinase, domain 1"/>
    <property type="match status" value="1"/>
</dbReference>
<feature type="domain" description="PASTA" evidence="12">
    <location>
        <begin position="426"/>
        <end position="493"/>
    </location>
</feature>
<evidence type="ECO:0000256" key="1">
    <source>
        <dbReference type="ARBA" id="ARBA00012513"/>
    </source>
</evidence>
<keyword evidence="4" id="KW-0547">Nucleotide-binding</keyword>
<dbReference type="InterPro" id="IPR008271">
    <property type="entry name" value="Ser/Thr_kinase_AS"/>
</dbReference>
<dbReference type="SMART" id="SM00740">
    <property type="entry name" value="PASTA"/>
    <property type="match status" value="4"/>
</dbReference>
<feature type="compositionally biased region" description="Acidic residues" evidence="9">
    <location>
        <begin position="457"/>
        <end position="466"/>
    </location>
</feature>
<dbReference type="InterPro" id="IPR011009">
    <property type="entry name" value="Kinase-like_dom_sf"/>
</dbReference>
<dbReference type="CDD" id="cd14014">
    <property type="entry name" value="STKc_PknB_like"/>
    <property type="match status" value="1"/>
</dbReference>
<dbReference type="SMART" id="SM00220">
    <property type="entry name" value="S_TKc"/>
    <property type="match status" value="1"/>
</dbReference>
<dbReference type="PROSITE" id="PS51178">
    <property type="entry name" value="PASTA"/>
    <property type="match status" value="3"/>
</dbReference>
<evidence type="ECO:0000256" key="10">
    <source>
        <dbReference type="SAM" id="Phobius"/>
    </source>
</evidence>
<proteinExistence type="predicted"/>
<evidence type="ECO:0000259" key="11">
    <source>
        <dbReference type="PROSITE" id="PS50011"/>
    </source>
</evidence>
<organism evidence="13 14">
    <name type="scientific">Nocardiopsis mangrovi</name>
    <dbReference type="NCBI Taxonomy" id="1179818"/>
    <lineage>
        <taxon>Bacteria</taxon>
        <taxon>Bacillati</taxon>
        <taxon>Actinomycetota</taxon>
        <taxon>Actinomycetes</taxon>
        <taxon>Streptosporangiales</taxon>
        <taxon>Nocardiopsidaceae</taxon>
        <taxon>Nocardiopsis</taxon>
    </lineage>
</organism>
<comment type="catalytic activity">
    <reaction evidence="7">
        <text>L-threonyl-[protein] + ATP = O-phospho-L-threonyl-[protein] + ADP + H(+)</text>
        <dbReference type="Rhea" id="RHEA:46608"/>
        <dbReference type="Rhea" id="RHEA-COMP:11060"/>
        <dbReference type="Rhea" id="RHEA-COMP:11605"/>
        <dbReference type="ChEBI" id="CHEBI:15378"/>
        <dbReference type="ChEBI" id="CHEBI:30013"/>
        <dbReference type="ChEBI" id="CHEBI:30616"/>
        <dbReference type="ChEBI" id="CHEBI:61977"/>
        <dbReference type="ChEBI" id="CHEBI:456216"/>
        <dbReference type="EC" id="2.7.11.1"/>
    </reaction>
</comment>
<feature type="transmembrane region" description="Helical" evidence="10">
    <location>
        <begin position="336"/>
        <end position="356"/>
    </location>
</feature>
<dbReference type="NCBIfam" id="NF033483">
    <property type="entry name" value="PknB_PASTA_kin"/>
    <property type="match status" value="1"/>
</dbReference>
<dbReference type="PANTHER" id="PTHR43289:SF34">
    <property type="entry name" value="SERINE_THREONINE-PROTEIN KINASE YBDM-RELATED"/>
    <property type="match status" value="1"/>
</dbReference>
<evidence type="ECO:0000259" key="12">
    <source>
        <dbReference type="PROSITE" id="PS51178"/>
    </source>
</evidence>
<dbReference type="RefSeq" id="WP_378572129.1">
    <property type="nucleotide sequence ID" value="NZ_JBHSFQ010000004.1"/>
</dbReference>
<protein>
    <recommendedName>
        <fullName evidence="1">non-specific serine/threonine protein kinase</fullName>
        <ecNumber evidence="1">2.7.11.1</ecNumber>
    </recommendedName>
</protein>
<dbReference type="GO" id="GO:0016301">
    <property type="term" value="F:kinase activity"/>
    <property type="evidence" value="ECO:0007669"/>
    <property type="project" value="UniProtKB-KW"/>
</dbReference>
<sequence length="647" mass="67740">MDMTTADSLVGATLDHRYFIEGRIASGGMATVYVAHDLRLDRRVACKVMHASLAEDPTFVRRFINEAHSVARLSHPNVVQVYDQGTDQGHVYLAMEYVPGRTLRDLLSERGRLAPHAALKIMAPVLAALGAAHRAGMVHRDVKPENVLLTADGQVKVADFGLARLVESAQQAMTKTGTLMGTAAYLAPEQIERGTADARTDVYAAGIMLYELITGEQPHTGETPIAVAYQHVNVDVPRPSTVVPGIGPAVDVLVTKATERDPRYRPGDAAQYLAGMSEVMKDMPDDGGAAAATAPRVDAQAPAAPAGGNATLVVDLDDIAEPERRADDRPLERKHLLVLAGGAMAVAVLVFGWWLLIGRFETVPDVIGLDEETAADVLADSGLRMEVDDRGIFSDAADEGEVAGADPEVDDRIEPDGTVTVFLSRGPQTIAMPEVVGLSADDARDTLEGAGFSDIELEEASSEDEPVGAVVSSDPEPGSDADRAASVTLTLSTGFGAPDVEGRTEEEATQALRDRGLGVDIAQEPSDDVEAGRVISQDPGPGGNVGRGDAVTLTVSSGPDRIEVPDVTGLSVAAAQERLEELGLTVTVTAPLGGDRVAGFSPQGEVESGTEVELFVTPFGNGDDRGNGNNGNGNNGNGNGNGRGDDD</sequence>
<feature type="domain" description="PASTA" evidence="12">
    <location>
        <begin position="558"/>
        <end position="618"/>
    </location>
</feature>
<dbReference type="PROSITE" id="PS50011">
    <property type="entry name" value="PROTEIN_KINASE_DOM"/>
    <property type="match status" value="1"/>
</dbReference>
<evidence type="ECO:0000256" key="7">
    <source>
        <dbReference type="ARBA" id="ARBA00047899"/>
    </source>
</evidence>
<accession>A0ABV9DU00</accession>
<keyword evidence="14" id="KW-1185">Reference proteome</keyword>
<name>A0ABV9DU00_9ACTN</name>
<dbReference type="PANTHER" id="PTHR43289">
    <property type="entry name" value="MITOGEN-ACTIVATED PROTEIN KINASE KINASE KINASE 20-RELATED"/>
    <property type="match status" value="1"/>
</dbReference>
<dbReference type="PROSITE" id="PS00108">
    <property type="entry name" value="PROTEIN_KINASE_ST"/>
    <property type="match status" value="1"/>
</dbReference>
<evidence type="ECO:0000256" key="2">
    <source>
        <dbReference type="ARBA" id="ARBA00022527"/>
    </source>
</evidence>
<evidence type="ECO:0000313" key="14">
    <source>
        <dbReference type="Proteomes" id="UP001595923"/>
    </source>
</evidence>
<feature type="domain" description="Protein kinase" evidence="11">
    <location>
        <begin position="18"/>
        <end position="280"/>
    </location>
</feature>
<feature type="domain" description="PASTA" evidence="12">
    <location>
        <begin position="496"/>
        <end position="557"/>
    </location>
</feature>
<dbReference type="Proteomes" id="UP001595923">
    <property type="component" value="Unassembled WGS sequence"/>
</dbReference>
<keyword evidence="3" id="KW-0808">Transferase</keyword>
<feature type="region of interest" description="Disordered" evidence="9">
    <location>
        <begin position="457"/>
        <end position="550"/>
    </location>
</feature>
<keyword evidence="6" id="KW-0067">ATP-binding</keyword>
<dbReference type="Pfam" id="PF03793">
    <property type="entry name" value="PASTA"/>
    <property type="match status" value="4"/>
</dbReference>
<comment type="catalytic activity">
    <reaction evidence="8">
        <text>L-seryl-[protein] + ATP = O-phospho-L-seryl-[protein] + ADP + H(+)</text>
        <dbReference type="Rhea" id="RHEA:17989"/>
        <dbReference type="Rhea" id="RHEA-COMP:9863"/>
        <dbReference type="Rhea" id="RHEA-COMP:11604"/>
        <dbReference type="ChEBI" id="CHEBI:15378"/>
        <dbReference type="ChEBI" id="CHEBI:29999"/>
        <dbReference type="ChEBI" id="CHEBI:30616"/>
        <dbReference type="ChEBI" id="CHEBI:83421"/>
        <dbReference type="ChEBI" id="CHEBI:456216"/>
        <dbReference type="EC" id="2.7.11.1"/>
    </reaction>
</comment>
<dbReference type="EMBL" id="JBHSFQ010000004">
    <property type="protein sequence ID" value="MFC4561518.1"/>
    <property type="molecule type" value="Genomic_DNA"/>
</dbReference>
<evidence type="ECO:0000313" key="13">
    <source>
        <dbReference type="EMBL" id="MFC4561518.1"/>
    </source>
</evidence>
<dbReference type="SUPFAM" id="SSF56112">
    <property type="entry name" value="Protein kinase-like (PK-like)"/>
    <property type="match status" value="1"/>
</dbReference>
<evidence type="ECO:0000256" key="9">
    <source>
        <dbReference type="SAM" id="MobiDB-lite"/>
    </source>
</evidence>
<evidence type="ECO:0000256" key="4">
    <source>
        <dbReference type="ARBA" id="ARBA00022741"/>
    </source>
</evidence>
<evidence type="ECO:0000256" key="5">
    <source>
        <dbReference type="ARBA" id="ARBA00022777"/>
    </source>
</evidence>
<keyword evidence="5 13" id="KW-0418">Kinase</keyword>
<dbReference type="InterPro" id="IPR005543">
    <property type="entry name" value="PASTA_dom"/>
</dbReference>
<reference evidence="14" key="1">
    <citation type="journal article" date="2019" name="Int. J. Syst. Evol. Microbiol.">
        <title>The Global Catalogue of Microorganisms (GCM) 10K type strain sequencing project: providing services to taxonomists for standard genome sequencing and annotation.</title>
        <authorList>
            <consortium name="The Broad Institute Genomics Platform"/>
            <consortium name="The Broad Institute Genome Sequencing Center for Infectious Disease"/>
            <person name="Wu L."/>
            <person name="Ma J."/>
        </authorList>
    </citation>
    <scope>NUCLEOTIDE SEQUENCE [LARGE SCALE GENOMIC DNA]</scope>
    <source>
        <strain evidence="14">XZYJ18</strain>
    </source>
</reference>
<feature type="compositionally biased region" description="Basic and acidic residues" evidence="9">
    <location>
        <begin position="500"/>
        <end position="517"/>
    </location>
</feature>
<dbReference type="InterPro" id="IPR000719">
    <property type="entry name" value="Prot_kinase_dom"/>
</dbReference>
<dbReference type="EC" id="2.7.11.1" evidence="1"/>
<evidence type="ECO:0000256" key="3">
    <source>
        <dbReference type="ARBA" id="ARBA00022679"/>
    </source>
</evidence>
<keyword evidence="2" id="KW-0723">Serine/threonine-protein kinase</keyword>
<dbReference type="CDD" id="cd06577">
    <property type="entry name" value="PASTA_pknB"/>
    <property type="match status" value="4"/>
</dbReference>
<keyword evidence="10" id="KW-1133">Transmembrane helix</keyword>
<dbReference type="Pfam" id="PF00069">
    <property type="entry name" value="Pkinase"/>
    <property type="match status" value="1"/>
</dbReference>
<comment type="caution">
    <text evidence="13">The sequence shown here is derived from an EMBL/GenBank/DDBJ whole genome shotgun (WGS) entry which is preliminary data.</text>
</comment>
<keyword evidence="10" id="KW-0472">Membrane</keyword>
<evidence type="ECO:0000256" key="8">
    <source>
        <dbReference type="ARBA" id="ARBA00048679"/>
    </source>
</evidence>
<dbReference type="Gene3D" id="1.10.510.10">
    <property type="entry name" value="Transferase(Phosphotransferase) domain 1"/>
    <property type="match status" value="1"/>
</dbReference>
<gene>
    <name evidence="13" type="primary">pknB</name>
    <name evidence="13" type="ORF">ACFO4E_06595</name>
</gene>
<keyword evidence="10" id="KW-0812">Transmembrane</keyword>
<feature type="region of interest" description="Disordered" evidence="9">
    <location>
        <begin position="616"/>
        <end position="647"/>
    </location>
</feature>
<feature type="compositionally biased region" description="Gly residues" evidence="9">
    <location>
        <begin position="628"/>
        <end position="647"/>
    </location>
</feature>
<dbReference type="Gene3D" id="3.30.10.20">
    <property type="match status" value="4"/>
</dbReference>